<accession>A0A8X6GKX0</accession>
<dbReference type="GO" id="GO:0070979">
    <property type="term" value="P:protein K11-linked ubiquitination"/>
    <property type="evidence" value="ECO:0007669"/>
    <property type="project" value="UniProtKB-UniRule"/>
</dbReference>
<dbReference type="AlphaFoldDB" id="A0A8X6GKX0"/>
<dbReference type="InterPro" id="IPR015943">
    <property type="entry name" value="WD40/YVTN_repeat-like_dom_sf"/>
</dbReference>
<comment type="function">
    <text evidence="6">Component of the anaphase promoting complex/cyclosome (APC/C), a cell cycle-regulated E3 ubiquitin ligase that controls progression through mitosis and the G1 phase of the cell cycle.</text>
</comment>
<keyword evidence="5 6" id="KW-0131">Cell cycle</keyword>
<dbReference type="SUPFAM" id="SSF50978">
    <property type="entry name" value="WD40 repeat-like"/>
    <property type="match status" value="1"/>
</dbReference>
<dbReference type="Pfam" id="PF12896">
    <property type="entry name" value="ANAPC4"/>
    <property type="match status" value="1"/>
</dbReference>
<dbReference type="GO" id="GO:0031145">
    <property type="term" value="P:anaphase-promoting complex-dependent catabolic process"/>
    <property type="evidence" value="ECO:0007669"/>
    <property type="project" value="UniProtKB-UniRule"/>
</dbReference>
<evidence type="ECO:0000259" key="10">
    <source>
        <dbReference type="Pfam" id="PF23405"/>
    </source>
</evidence>
<name>A0A8X6GKX0_TRICU</name>
<dbReference type="Proteomes" id="UP000887116">
    <property type="component" value="Unassembled WGS sequence"/>
</dbReference>
<dbReference type="InterPro" id="IPR017169">
    <property type="entry name" value="APC4_metazoa"/>
</dbReference>
<organism evidence="11 12">
    <name type="scientific">Trichonephila clavata</name>
    <name type="common">Joro spider</name>
    <name type="synonym">Nephila clavata</name>
    <dbReference type="NCBI Taxonomy" id="2740835"/>
    <lineage>
        <taxon>Eukaryota</taxon>
        <taxon>Metazoa</taxon>
        <taxon>Ecdysozoa</taxon>
        <taxon>Arthropoda</taxon>
        <taxon>Chelicerata</taxon>
        <taxon>Arachnida</taxon>
        <taxon>Araneae</taxon>
        <taxon>Araneomorphae</taxon>
        <taxon>Entelegynae</taxon>
        <taxon>Araneoidea</taxon>
        <taxon>Nephilidae</taxon>
        <taxon>Trichonephila</taxon>
    </lineage>
</organism>
<comment type="similarity">
    <text evidence="6">Belongs to the APC4 family.</text>
</comment>
<dbReference type="InterPro" id="IPR024789">
    <property type="entry name" value="APC4"/>
</dbReference>
<evidence type="ECO:0000256" key="5">
    <source>
        <dbReference type="ARBA" id="ARBA00023306"/>
    </source>
</evidence>
<protein>
    <recommendedName>
        <fullName evidence="1 6">Anaphase-promoting complex subunit 4</fullName>
    </recommendedName>
    <alternativeName>
        <fullName evidence="6">Cyclosome subunit 4</fullName>
    </alternativeName>
</protein>
<feature type="compositionally biased region" description="Basic and acidic residues" evidence="7">
    <location>
        <begin position="805"/>
        <end position="814"/>
    </location>
</feature>
<evidence type="ECO:0000256" key="1">
    <source>
        <dbReference type="ARBA" id="ARBA00016067"/>
    </source>
</evidence>
<evidence type="ECO:0000259" key="9">
    <source>
        <dbReference type="Pfam" id="PF12896"/>
    </source>
</evidence>
<dbReference type="Pfam" id="PF23405">
    <property type="entry name" value="WD40_APC4_C-half"/>
    <property type="match status" value="1"/>
</dbReference>
<reference evidence="11" key="1">
    <citation type="submission" date="2020-07" db="EMBL/GenBank/DDBJ databases">
        <title>Multicomponent nature underlies the extraordinary mechanical properties of spider dragline silk.</title>
        <authorList>
            <person name="Kono N."/>
            <person name="Nakamura H."/>
            <person name="Mori M."/>
            <person name="Yoshida Y."/>
            <person name="Ohtoshi R."/>
            <person name="Malay A.D."/>
            <person name="Moran D.A.P."/>
            <person name="Tomita M."/>
            <person name="Numata K."/>
            <person name="Arakawa K."/>
        </authorList>
    </citation>
    <scope>NUCLEOTIDE SEQUENCE</scope>
</reference>
<keyword evidence="4 6" id="KW-0833">Ubl conjugation pathway</keyword>
<dbReference type="GO" id="GO:0034399">
    <property type="term" value="C:nuclear periphery"/>
    <property type="evidence" value="ECO:0007669"/>
    <property type="project" value="TreeGrafter"/>
</dbReference>
<evidence type="ECO:0000259" key="8">
    <source>
        <dbReference type="Pfam" id="PF12894"/>
    </source>
</evidence>
<dbReference type="PIRSF" id="PIRSF037303">
    <property type="entry name" value="APC4"/>
    <property type="match status" value="1"/>
</dbReference>
<dbReference type="EMBL" id="BMAO01026055">
    <property type="protein sequence ID" value="GFR06751.1"/>
    <property type="molecule type" value="Genomic_DNA"/>
</dbReference>
<feature type="region of interest" description="Disordered" evidence="7">
    <location>
        <begin position="772"/>
        <end position="814"/>
    </location>
</feature>
<dbReference type="GO" id="GO:0005680">
    <property type="term" value="C:anaphase-promoting complex"/>
    <property type="evidence" value="ECO:0007669"/>
    <property type="project" value="UniProtKB-UniRule"/>
</dbReference>
<evidence type="ECO:0000313" key="11">
    <source>
        <dbReference type="EMBL" id="GFR06751.1"/>
    </source>
</evidence>
<feature type="compositionally biased region" description="Basic and acidic residues" evidence="7">
    <location>
        <begin position="785"/>
        <end position="797"/>
    </location>
</feature>
<evidence type="ECO:0000256" key="4">
    <source>
        <dbReference type="ARBA" id="ARBA00022786"/>
    </source>
</evidence>
<feature type="domain" description="Anaphase-promoting complex subunit 4-like WD40" evidence="8">
    <location>
        <begin position="49"/>
        <end position="139"/>
    </location>
</feature>
<dbReference type="Gene3D" id="2.130.10.10">
    <property type="entry name" value="YVTN repeat-like/Quinoprotein amine dehydrogenase"/>
    <property type="match status" value="1"/>
</dbReference>
<proteinExistence type="inferred from homology"/>
<keyword evidence="2 6" id="KW-0132">Cell division</keyword>
<dbReference type="InterPro" id="IPR024977">
    <property type="entry name" value="Apc4-like_WD40_dom"/>
</dbReference>
<dbReference type="GO" id="GO:0051301">
    <property type="term" value="P:cell division"/>
    <property type="evidence" value="ECO:0007669"/>
    <property type="project" value="UniProtKB-KW"/>
</dbReference>
<evidence type="ECO:0000313" key="12">
    <source>
        <dbReference type="Proteomes" id="UP000887116"/>
    </source>
</evidence>
<dbReference type="GO" id="GO:0030071">
    <property type="term" value="P:regulation of mitotic metaphase/anaphase transition"/>
    <property type="evidence" value="ECO:0007669"/>
    <property type="project" value="UniProtKB-UniRule"/>
</dbReference>
<evidence type="ECO:0000256" key="3">
    <source>
        <dbReference type="ARBA" id="ARBA00022776"/>
    </source>
</evidence>
<evidence type="ECO:0000256" key="6">
    <source>
        <dbReference type="PIRNR" id="PIRNR037303"/>
    </source>
</evidence>
<feature type="domain" description="Anaphase-promoting complex subunit 4 long" evidence="9">
    <location>
        <begin position="268"/>
        <end position="463"/>
    </location>
</feature>
<gene>
    <name evidence="11" type="primary">Anapc4</name>
    <name evidence="11" type="ORF">TNCT_423951</name>
</gene>
<keyword evidence="12" id="KW-1185">Reference proteome</keyword>
<sequence>MIFTVFFQLVRCQPIEDATATLWTLIRVFNIMSFRQLEQRHVSAEIALMAWNPMLDLIALATVNGDVLLHRLSWQKVWSVSSGSTKDKIVQVTALAWRPDGKILAYAYDTGAITLCDVENSEAVHVLDVHCVVTSLTWVQCMQLDPEEYRPIYTDRSKEFLQRHFALSKGYSTASNKSEEMAEDFKRMKGQKELNILAIGMEIGSVHLHSFGMYPTGFIDVCIKPDDPKKDRVISVALSKDFRLLTVVLEKKGEEENYSYYYRSYFISLIYDCVGEIKIVSLKFGQISSLLTCLSSTIRAISEAWEDILLEIDTKLHNYAHQKYTASEEGTISDDFLELLMFGNPSDSLEKFLMHDLTESGLKKFGQSIELSYSNIQKLVLKRLQNVAVALFYHLNELKGMAMWTEQFGPIGLKESLVNEAVMATGSFVLKANEIQQVIDNSLKNFKAFFRWLYSVMLRLAEEPIPPEISRLTQQDLNFVAEFLKEHFTIEYDENNKTTVKLERVAQYLKKEDLPYPPSYSGNPWVKFLKDNPQMLETGIIFQNLPEKSLFTMYSDLRKVIDTAVKGPWTILQETAHEQNFYTLSEKSKVQSLPKISHFYCSETNYMYTAITVSAPPCSHFYLIREKSTESKSNGVEVIGVTFHGVICSPLAPSTSSSTEADTNLKILDLKFYNKDTITVLLSEDNPEDKNSSYLLQYSIKSLLTQLKPVAAGTGQLLGLDVPILKASPFVEKKNCKKLEGMKALQIAVSGSRKVSCVLFSSKRQIRLFEMDVDDEDEEDEMEHEESIMKNASKDEIFSDEEVEVDKPDKEEPM</sequence>
<dbReference type="InterPro" id="IPR036322">
    <property type="entry name" value="WD40_repeat_dom_sf"/>
</dbReference>
<dbReference type="Pfam" id="PF12894">
    <property type="entry name" value="ANAPC4_WD40"/>
    <property type="match status" value="1"/>
</dbReference>
<dbReference type="InterPro" id="IPR056358">
    <property type="entry name" value="APC4_C"/>
</dbReference>
<feature type="domain" description="Anaphase-promoting complex subunit 4 C-terminal half WD40" evidence="10">
    <location>
        <begin position="612"/>
        <end position="770"/>
    </location>
</feature>
<evidence type="ECO:0000256" key="7">
    <source>
        <dbReference type="SAM" id="MobiDB-lite"/>
    </source>
</evidence>
<dbReference type="InterPro" id="IPR024790">
    <property type="entry name" value="APC4_long_dom"/>
</dbReference>
<keyword evidence="3 6" id="KW-0498">Mitosis</keyword>
<evidence type="ECO:0000256" key="2">
    <source>
        <dbReference type="ARBA" id="ARBA00022618"/>
    </source>
</evidence>
<comment type="pathway">
    <text evidence="6">Protein modification; protein ubiquitination.</text>
</comment>
<dbReference type="OrthoDB" id="2110451at2759"/>
<feature type="compositionally biased region" description="Acidic residues" evidence="7">
    <location>
        <begin position="772"/>
        <end position="784"/>
    </location>
</feature>
<comment type="caution">
    <text evidence="11">The sequence shown here is derived from an EMBL/GenBank/DDBJ whole genome shotgun (WGS) entry which is preliminary data.</text>
</comment>
<dbReference type="PANTHER" id="PTHR13260:SF0">
    <property type="entry name" value="ANAPHASE-PROMOTING COMPLEX SUBUNIT 4"/>
    <property type="match status" value="1"/>
</dbReference>
<dbReference type="PANTHER" id="PTHR13260">
    <property type="entry name" value="ANAPHASE PROMOTING COMPLEX SUBUNIT 4 APC4"/>
    <property type="match status" value="1"/>
</dbReference>